<dbReference type="InterPro" id="IPR036234">
    <property type="entry name" value="SA_I/II_PAC_V_sf"/>
</dbReference>
<keyword evidence="1" id="KW-0175">Coiled coil</keyword>
<keyword evidence="2" id="KW-0614">Plasmid</keyword>
<evidence type="ECO:0000313" key="2">
    <source>
        <dbReference type="EMBL" id="WII29821.1"/>
    </source>
</evidence>
<dbReference type="EMBL" id="CP123973">
    <property type="protein sequence ID" value="WII29821.1"/>
    <property type="molecule type" value="Genomic_DNA"/>
</dbReference>
<reference evidence="2" key="1">
    <citation type="submission" date="2023-04" db="EMBL/GenBank/DDBJ databases">
        <title>Four porcine-derived lactic acid bacteria strains analyses and their evaluation as potential probiotics based on genomics.</title>
        <authorList>
            <person name="Niu D."/>
        </authorList>
    </citation>
    <scope>NUCLEOTIDE SEQUENCE</scope>
    <source>
        <strain evidence="2">ZSA5</strain>
        <plasmid evidence="2">unnamed2</plasmid>
    </source>
</reference>
<dbReference type="Gene3D" id="2.60.530.10">
    <property type="entry name" value="Major cell-surface adhesin PAc"/>
    <property type="match status" value="1"/>
</dbReference>
<dbReference type="AlphaFoldDB" id="A0AAX3XAM0"/>
<dbReference type="RefSeq" id="WP_284650797.1">
    <property type="nucleotide sequence ID" value="NZ_CP123973.1"/>
</dbReference>
<dbReference type="Proteomes" id="UP001231316">
    <property type="component" value="Plasmid unnamed2"/>
</dbReference>
<proteinExistence type="predicted"/>
<dbReference type="SUPFAM" id="SSF74914">
    <property type="entry name" value="V-region of surface antigen I/II (SA I/II, PAC)"/>
    <property type="match status" value="1"/>
</dbReference>
<evidence type="ECO:0000256" key="1">
    <source>
        <dbReference type="SAM" id="Coils"/>
    </source>
</evidence>
<geneLocation type="plasmid" evidence="2 3">
    <name>unnamed2</name>
</geneLocation>
<evidence type="ECO:0008006" key="4">
    <source>
        <dbReference type="Google" id="ProtNLM"/>
    </source>
</evidence>
<feature type="coiled-coil region" evidence="1">
    <location>
        <begin position="12"/>
        <end position="39"/>
    </location>
</feature>
<gene>
    <name evidence="2" type="ORF">QFE45_11190</name>
</gene>
<organism evidence="2 3">
    <name type="scientific">Ligilactobacillus salivarius</name>
    <dbReference type="NCBI Taxonomy" id="1624"/>
    <lineage>
        <taxon>Bacteria</taxon>
        <taxon>Bacillati</taxon>
        <taxon>Bacillota</taxon>
        <taxon>Bacilli</taxon>
        <taxon>Lactobacillales</taxon>
        <taxon>Lactobacillaceae</taxon>
        <taxon>Ligilactobacillus</taxon>
    </lineage>
</organism>
<name>A0AAX3XAM0_9LACO</name>
<evidence type="ECO:0000313" key="3">
    <source>
        <dbReference type="Proteomes" id="UP001231316"/>
    </source>
</evidence>
<accession>A0AAX3XAM0</accession>
<sequence>MLKLGYAKGCGSRLVNTQVQQYKNEYAKYEKEYNDYLASLKNKNTIESNVVWQNLFLSFGQGTQLSVQWNAKPLETHQNQTSTHVSDFSRSLEQSAVFQGTQKGVVATATWTMPEGSAYYKSLDGTKKIRIAKIVSVVSDVIASGDNSNRVILGFFKNPVTHAFSVFANSVDETFYFYDDAGKLINFKDGTAWFGLASLNHFEWPKDIKETVQALSGAKIYTPVGDVDVGRDHHVPAYDLGNGVFGDKGNNWASYAIARITNGAKFRWTKYGANNSGDFHWDENKKTYLNANGTVEFTAASNDVNSYYQWAMSTDLYGKEKDLNPPTPPTLHYHHTNVALLLYQRKKC</sequence>
<protein>
    <recommendedName>
        <fullName evidence="4">Glucan-binding protein C/Surface antigen I/II V-domain domain-containing protein</fullName>
    </recommendedName>
</protein>